<feature type="signal peptide" evidence="1">
    <location>
        <begin position="1"/>
        <end position="38"/>
    </location>
</feature>
<dbReference type="InterPro" id="IPR006315">
    <property type="entry name" value="OM_autotransptr_brl_dom"/>
</dbReference>
<dbReference type="InterPro" id="IPR030895">
    <property type="entry name" value="T5SS_PEPC_rpt"/>
</dbReference>
<dbReference type="InterPro" id="IPR036709">
    <property type="entry name" value="Autotransporte_beta_dom_sf"/>
</dbReference>
<dbReference type="InterPro" id="IPR005546">
    <property type="entry name" value="Autotransporte_beta"/>
</dbReference>
<evidence type="ECO:0000256" key="1">
    <source>
        <dbReference type="SAM" id="SignalP"/>
    </source>
</evidence>
<name>A0ABW0T697_9HYPH</name>
<keyword evidence="4" id="KW-1185">Reference proteome</keyword>
<gene>
    <name evidence="3" type="ORF">ACFPOD_05890</name>
</gene>
<evidence type="ECO:0000259" key="2">
    <source>
        <dbReference type="PROSITE" id="PS51208"/>
    </source>
</evidence>
<protein>
    <submittedName>
        <fullName evidence="3">Autotransporter domain-containing protein</fullName>
    </submittedName>
</protein>
<evidence type="ECO:0000313" key="3">
    <source>
        <dbReference type="EMBL" id="MFC5584632.1"/>
    </source>
</evidence>
<dbReference type="Proteomes" id="UP001596107">
    <property type="component" value="Unassembled WGS sequence"/>
</dbReference>
<reference evidence="4" key="1">
    <citation type="journal article" date="2019" name="Int. J. Syst. Evol. Microbiol.">
        <title>The Global Catalogue of Microorganisms (GCM) 10K type strain sequencing project: providing services to taxonomists for standard genome sequencing and annotation.</title>
        <authorList>
            <consortium name="The Broad Institute Genomics Platform"/>
            <consortium name="The Broad Institute Genome Sequencing Center for Infectious Disease"/>
            <person name="Wu L."/>
            <person name="Ma J."/>
        </authorList>
    </citation>
    <scope>NUCLEOTIDE SEQUENCE [LARGE SCALE GENOMIC DNA]</scope>
    <source>
        <strain evidence="4">JCM 3366</strain>
    </source>
</reference>
<comment type="caution">
    <text evidence="3">The sequence shown here is derived from an EMBL/GenBank/DDBJ whole genome shotgun (WGS) entry which is preliminary data.</text>
</comment>
<dbReference type="NCBIfam" id="TIGR01414">
    <property type="entry name" value="autotrans_barl"/>
    <property type="match status" value="1"/>
</dbReference>
<dbReference type="RefSeq" id="WP_223019588.1">
    <property type="nucleotide sequence ID" value="NZ_CP078143.1"/>
</dbReference>
<feature type="domain" description="Autotransporter" evidence="2">
    <location>
        <begin position="631"/>
        <end position="908"/>
    </location>
</feature>
<sequence length="908" mass="93073">MMMNIMPKVAVRHASGQRYFHRACSAAMLSTSAFVVWASPPVVPDAHAQTVWYGTNSGRWSSPSNWVPATVPDSNENTYIAAADPNNQPILDGFVGTGVGLTRDVFIGFDGTDPNLGVLTIQNGGVLNSSGDGLIGFSVGAVTGEGRVIVQDTGSQWRLPSNILTVGYTHEGTLTIRDGGKVESYQGRIGFATNGVGIVNIWRTGSAWHLTSDIVIGESGRGELTISDNGKVTSSNGVLGLNSTGRGAVTVAGTGTKFTAANNMFVGVKGEGELTVSYGGEVEIASASGMVKLADDANSKGTLNIGAASGDPAAEAGTLNAPSVAFGNGEGTLVFNHINTGYIFGADLSGYGTILHEAGETTYTGNGGPLSGETKVSGGHLLVNGFLGAMTTVNGGVLGGSGNVLDVAVNSGGTLAPGNSIGTLTADNATFNAGSVFEVELNDGGNTKGVNNDLLDVTFNAGNLVINGGTIHVKPENGTDDGSSYTPGLTYTIIEANDRTGEFDQVIDDFPLLTFTDIYSGANVYLQSAAASTCPGGMTFNQTNTCGGVLSVGSGGMYNAVVNLTGSELPDALDQLSAEIHASVKGALMEDSRFPREAANARIRSAFGAVASNPAPVLAYGDDRELPPVAPGDRGLAMWARGFGSGANWDGDGNAADAHRSTGGLLFGADGFVTDRVNLGLLGGYSRSSIDVDARNSTATADSWHLGVYGGGEWGGFGLRGGGIYSWHGIDTNRSVAFRGFSDTLSSSYDATTAQIFAETSYRFDAATASFEPYGGIAHVRLATNGYSDAGGEASLSSADGVHKNTFTTLGLRAETEIQIGDDAMARLSGGIGWRHAFGEVTPTTVHAFAGGDTFTIAGVPIARDALVLELGADFALSEMSNLGVSYSGQFAGNTADHGVELDLSVSF</sequence>
<evidence type="ECO:0000313" key="4">
    <source>
        <dbReference type="Proteomes" id="UP001596107"/>
    </source>
</evidence>
<proteinExistence type="predicted"/>
<organism evidence="3 4">
    <name type="scientific">Nitratireductor kimnyeongensis</name>
    <dbReference type="NCBI Taxonomy" id="430679"/>
    <lineage>
        <taxon>Bacteria</taxon>
        <taxon>Pseudomonadati</taxon>
        <taxon>Pseudomonadota</taxon>
        <taxon>Alphaproteobacteria</taxon>
        <taxon>Hyphomicrobiales</taxon>
        <taxon>Phyllobacteriaceae</taxon>
        <taxon>Nitratireductor</taxon>
    </lineage>
</organism>
<dbReference type="Pfam" id="PF03797">
    <property type="entry name" value="Autotransporter"/>
    <property type="match status" value="1"/>
</dbReference>
<dbReference type="SMART" id="SM00869">
    <property type="entry name" value="Autotransporter"/>
    <property type="match status" value="1"/>
</dbReference>
<dbReference type="Gene3D" id="2.40.128.130">
    <property type="entry name" value="Autotransporter beta-domain"/>
    <property type="match status" value="1"/>
</dbReference>
<keyword evidence="1" id="KW-0732">Signal</keyword>
<accession>A0ABW0T697</accession>
<dbReference type="SUPFAM" id="SSF103515">
    <property type="entry name" value="Autotransporter"/>
    <property type="match status" value="1"/>
</dbReference>
<dbReference type="PROSITE" id="PS51208">
    <property type="entry name" value="AUTOTRANSPORTER"/>
    <property type="match status" value="1"/>
</dbReference>
<dbReference type="NCBIfam" id="TIGR04393">
    <property type="entry name" value="rpt_T5SS_PEPC"/>
    <property type="match status" value="3"/>
</dbReference>
<feature type="chain" id="PRO_5046714044" evidence="1">
    <location>
        <begin position="39"/>
        <end position="908"/>
    </location>
</feature>
<dbReference type="EMBL" id="JBHSNB010000001">
    <property type="protein sequence ID" value="MFC5584632.1"/>
    <property type="molecule type" value="Genomic_DNA"/>
</dbReference>